<dbReference type="Pfam" id="PF01814">
    <property type="entry name" value="Hemerythrin"/>
    <property type="match status" value="1"/>
</dbReference>
<feature type="domain" description="Hemerythrin-like" evidence="1">
    <location>
        <begin position="21"/>
        <end position="166"/>
    </location>
</feature>
<dbReference type="InterPro" id="IPR012312">
    <property type="entry name" value="Hemerythrin-like"/>
</dbReference>
<sequence>MQTPAVEIHVQSARPTQFMEAIERLKDEHEELRSRLMDIRRQGDAVTKLKSAAEAALQLGELKISIGALMESLDRHAHWEEQELFPLLTRYFNKVQGPSILPSIWVMEKDHELAHMFVQSFYDAVDGPAIEGEKIHVKNAASHLIQACLILTEHLNLEEEVVYPMADQILTDIDSLFS</sequence>
<dbReference type="Proteomes" id="UP001469365">
    <property type="component" value="Unassembled WGS sequence"/>
</dbReference>
<reference evidence="2 3" key="1">
    <citation type="submission" date="2024-04" db="EMBL/GenBank/DDBJ databases">
        <title>draft genome sequnece of Paenibacillus filicis.</title>
        <authorList>
            <person name="Kim D.-U."/>
        </authorList>
    </citation>
    <scope>NUCLEOTIDE SEQUENCE [LARGE SCALE GENOMIC DNA]</scope>
    <source>
        <strain evidence="2 3">KACC14197</strain>
    </source>
</reference>
<dbReference type="Gene3D" id="1.20.120.520">
    <property type="entry name" value="nmb1532 protein domain like"/>
    <property type="match status" value="1"/>
</dbReference>
<protein>
    <submittedName>
        <fullName evidence="2">Hemerythrin domain-containing protein</fullName>
    </submittedName>
</protein>
<comment type="caution">
    <text evidence="2">The sequence shown here is derived from an EMBL/GenBank/DDBJ whole genome shotgun (WGS) entry which is preliminary data.</text>
</comment>
<organism evidence="2 3">
    <name type="scientific">Paenibacillus filicis</name>
    <dbReference type="NCBI Taxonomy" id="669464"/>
    <lineage>
        <taxon>Bacteria</taxon>
        <taxon>Bacillati</taxon>
        <taxon>Bacillota</taxon>
        <taxon>Bacilli</taxon>
        <taxon>Bacillales</taxon>
        <taxon>Paenibacillaceae</taxon>
        <taxon>Paenibacillus</taxon>
    </lineage>
</organism>
<dbReference type="RefSeq" id="WP_341413542.1">
    <property type="nucleotide sequence ID" value="NZ_JBBPCC010000001.1"/>
</dbReference>
<proteinExistence type="predicted"/>
<evidence type="ECO:0000313" key="2">
    <source>
        <dbReference type="EMBL" id="MEK8126484.1"/>
    </source>
</evidence>
<keyword evidence="3" id="KW-1185">Reference proteome</keyword>
<gene>
    <name evidence="2" type="ORF">WMW72_01000</name>
</gene>
<evidence type="ECO:0000259" key="1">
    <source>
        <dbReference type="Pfam" id="PF01814"/>
    </source>
</evidence>
<name>A0ABU9DCB8_9BACL</name>
<dbReference type="EMBL" id="JBBPCC010000001">
    <property type="protein sequence ID" value="MEK8126484.1"/>
    <property type="molecule type" value="Genomic_DNA"/>
</dbReference>
<accession>A0ABU9DCB8</accession>
<evidence type="ECO:0000313" key="3">
    <source>
        <dbReference type="Proteomes" id="UP001469365"/>
    </source>
</evidence>